<dbReference type="AlphaFoldDB" id="A0A1G7WSR0"/>
<proteinExistence type="predicted"/>
<dbReference type="STRING" id="861298.SAMN04488136_102147"/>
<feature type="transmembrane region" description="Helical" evidence="1">
    <location>
        <begin position="7"/>
        <end position="28"/>
    </location>
</feature>
<dbReference type="PANTHER" id="PTHR37422">
    <property type="entry name" value="TEICHURONIC ACID BIOSYNTHESIS PROTEIN TUAE"/>
    <property type="match status" value="1"/>
</dbReference>
<keyword evidence="1" id="KW-0812">Transmembrane</keyword>
<accession>A0A1G7WSR0</accession>
<keyword evidence="1" id="KW-1133">Transmembrane helix</keyword>
<dbReference type="RefSeq" id="WP_093269152.1">
    <property type="nucleotide sequence ID" value="NZ_FNDD01000002.1"/>
</dbReference>
<evidence type="ECO:0000313" key="2">
    <source>
        <dbReference type="EMBL" id="SDG74948.1"/>
    </source>
</evidence>
<sequence>MENSPRWMPLLVALIFFAISMMCFNLFIPRDQLLYLYDSKRFFLLALLIIVALCVILSNALKTQIVDQYHALSAHTKLVLWALVFTSLVPTLFSVYRVSAITQWLHLGGLVMLASVLVCYFRREHKLFFSMSVWLSILLFFSVAYAFWYRLSHSLPVNNSVFVSFANPRFLSQVQIWFFLPVAYLAHHALKRGKGFIGPVLLLSMNFSVCFTLDARGALLAAIVGFVVMMVADGANRKRWAKLLLISLALGWIISLVLFNPFPAYLFDLEFSAPEIRVDSSGRVALWLETLAFSSFWGHGGGAFACQPFDFARPHNVWLNILVHWGLPSVLLCSLLVLMLAVQVMRTHHRQQRVLGANLLTGLAYSLVSGVLDSPLSQLVATLALASYWATFSASTTNVVVGRVQSISMSALALCVALSSGYLGYKRWDNYPHHIVQNEVKANGLRTQFWVGYNCLEKKDLP</sequence>
<evidence type="ECO:0008006" key="4">
    <source>
        <dbReference type="Google" id="ProtNLM"/>
    </source>
</evidence>
<feature type="transmembrane region" description="Helical" evidence="1">
    <location>
        <begin position="354"/>
        <end position="372"/>
    </location>
</feature>
<dbReference type="Proteomes" id="UP000198854">
    <property type="component" value="Unassembled WGS sequence"/>
</dbReference>
<protein>
    <recommendedName>
        <fullName evidence="4">O-antigen ligase like membrane protein</fullName>
    </recommendedName>
</protein>
<keyword evidence="3" id="KW-1185">Reference proteome</keyword>
<keyword evidence="1" id="KW-0472">Membrane</keyword>
<organism evidence="2 3">
    <name type="scientific">Vibrio xiamenensis</name>
    <dbReference type="NCBI Taxonomy" id="861298"/>
    <lineage>
        <taxon>Bacteria</taxon>
        <taxon>Pseudomonadati</taxon>
        <taxon>Pseudomonadota</taxon>
        <taxon>Gammaproteobacteria</taxon>
        <taxon>Vibrionales</taxon>
        <taxon>Vibrionaceae</taxon>
        <taxon>Vibrio</taxon>
    </lineage>
</organism>
<feature type="transmembrane region" description="Helical" evidence="1">
    <location>
        <begin position="317"/>
        <end position="342"/>
    </location>
</feature>
<dbReference type="EMBL" id="FNDD01000002">
    <property type="protein sequence ID" value="SDG74948.1"/>
    <property type="molecule type" value="Genomic_DNA"/>
</dbReference>
<reference evidence="2 3" key="1">
    <citation type="submission" date="2016-10" db="EMBL/GenBank/DDBJ databases">
        <authorList>
            <person name="de Groot N.N."/>
        </authorList>
    </citation>
    <scope>NUCLEOTIDE SEQUENCE [LARGE SCALE GENOMIC DNA]</scope>
    <source>
        <strain evidence="2 3">CGMCC 1.10228</strain>
    </source>
</reference>
<evidence type="ECO:0000256" key="1">
    <source>
        <dbReference type="SAM" id="Phobius"/>
    </source>
</evidence>
<name>A0A1G7WSR0_9VIBR</name>
<dbReference type="OrthoDB" id="5906412at2"/>
<feature type="transmembrane region" description="Helical" evidence="1">
    <location>
        <begin position="78"/>
        <end position="98"/>
    </location>
</feature>
<feature type="transmembrane region" description="Helical" evidence="1">
    <location>
        <begin position="104"/>
        <end position="121"/>
    </location>
</feature>
<feature type="transmembrane region" description="Helical" evidence="1">
    <location>
        <begin position="243"/>
        <end position="262"/>
    </location>
</feature>
<feature type="transmembrane region" description="Helical" evidence="1">
    <location>
        <begin position="128"/>
        <end position="150"/>
    </location>
</feature>
<feature type="transmembrane region" description="Helical" evidence="1">
    <location>
        <begin position="40"/>
        <end position="57"/>
    </location>
</feature>
<evidence type="ECO:0000313" key="3">
    <source>
        <dbReference type="Proteomes" id="UP000198854"/>
    </source>
</evidence>
<dbReference type="PANTHER" id="PTHR37422:SF13">
    <property type="entry name" value="LIPOPOLYSACCHARIDE BIOSYNTHESIS PROTEIN PA4999-RELATED"/>
    <property type="match status" value="1"/>
</dbReference>
<dbReference type="InterPro" id="IPR051533">
    <property type="entry name" value="WaaL-like"/>
</dbReference>
<gene>
    <name evidence="2" type="ORF">SAMN04488136_102147</name>
</gene>
<feature type="transmembrane region" description="Helical" evidence="1">
    <location>
        <begin position="219"/>
        <end position="236"/>
    </location>
</feature>
<feature type="transmembrane region" description="Helical" evidence="1">
    <location>
        <begin position="378"/>
        <end position="400"/>
    </location>
</feature>